<evidence type="ECO:0000256" key="1">
    <source>
        <dbReference type="ARBA" id="ARBA00004236"/>
    </source>
</evidence>
<keyword evidence="4 7" id="KW-0808">Transferase</keyword>
<keyword evidence="2" id="KW-1003">Cell membrane</keyword>
<evidence type="ECO:0000256" key="5">
    <source>
        <dbReference type="ARBA" id="ARBA00023136"/>
    </source>
</evidence>
<dbReference type="PANTHER" id="PTHR43646:SF2">
    <property type="entry name" value="GLYCOSYLTRANSFERASE 2-LIKE DOMAIN-CONTAINING PROTEIN"/>
    <property type="match status" value="1"/>
</dbReference>
<keyword evidence="5" id="KW-0472">Membrane</keyword>
<accession>A0A2X3KW18</accession>
<dbReference type="PANTHER" id="PTHR43646">
    <property type="entry name" value="GLYCOSYLTRANSFERASE"/>
    <property type="match status" value="1"/>
</dbReference>
<dbReference type="InterPro" id="IPR029044">
    <property type="entry name" value="Nucleotide-diphossugar_trans"/>
</dbReference>
<proteinExistence type="predicted"/>
<dbReference type="SUPFAM" id="SSF53448">
    <property type="entry name" value="Nucleotide-diphospho-sugar transferases"/>
    <property type="match status" value="1"/>
</dbReference>
<reference evidence="8" key="1">
    <citation type="submission" date="2018-05" db="EMBL/GenBank/DDBJ databases">
        <authorList>
            <person name="Hao L."/>
        </authorList>
    </citation>
    <scope>NUCLEOTIDE SEQUENCE [LARGE SCALE GENOMIC DNA]</scope>
</reference>
<evidence type="ECO:0000259" key="6">
    <source>
        <dbReference type="Pfam" id="PF00535"/>
    </source>
</evidence>
<protein>
    <submittedName>
        <fullName evidence="7">Glycosyl transferase</fullName>
    </submittedName>
</protein>
<evidence type="ECO:0000313" key="8">
    <source>
        <dbReference type="Proteomes" id="UP000249818"/>
    </source>
</evidence>
<dbReference type="EMBL" id="LS483254">
    <property type="protein sequence ID" value="SQD92778.1"/>
    <property type="molecule type" value="Genomic_DNA"/>
</dbReference>
<dbReference type="OrthoDB" id="9807778at2"/>
<comment type="subcellular location">
    <subcellularLocation>
        <location evidence="1">Cell membrane</location>
    </subcellularLocation>
</comment>
<sequence length="245" mass="27103">MSEPTITVVVPVLNEEGFLAETLRSLRAQTFTDFELIVVDNGSTDGSPEIAARFADRVLVEGRRGPAWAMARGFAESLTGYITAADADTLYPPDWLQRMVAALERPEVVAVYGPIGFREYRNPIRAATVVGYTLLVWASRPCGVHQVGAANFGMRRAAYLAAGGYPPFADLVAPDLRLARRLAQLGKVRYVPDLVCYTSNRRFAGRNVVPASWKAFRTWLEVATGQEKLRWQSFWARGPSAKPPR</sequence>
<dbReference type="Gene3D" id="3.90.550.10">
    <property type="entry name" value="Spore Coat Polysaccharide Biosynthesis Protein SpsA, Chain A"/>
    <property type="match status" value="1"/>
</dbReference>
<dbReference type="GO" id="GO:0016757">
    <property type="term" value="F:glycosyltransferase activity"/>
    <property type="evidence" value="ECO:0007669"/>
    <property type="project" value="UniProtKB-KW"/>
</dbReference>
<name>A0A2X3KW18_9BACT</name>
<organism evidence="7 8">
    <name type="scientific">Candidatus Bipolaricaulis anaerobius</name>
    <dbReference type="NCBI Taxonomy" id="2026885"/>
    <lineage>
        <taxon>Bacteria</taxon>
        <taxon>Candidatus Bipolaricaulota</taxon>
        <taxon>Candidatus Bipolaricaulia</taxon>
        <taxon>Candidatus Bipolaricaulales</taxon>
        <taxon>Candidatus Bipolaricaulaceae</taxon>
        <taxon>Candidatus Bipolaricaulis</taxon>
    </lineage>
</organism>
<evidence type="ECO:0000313" key="7">
    <source>
        <dbReference type="EMBL" id="SQD92778.1"/>
    </source>
</evidence>
<feature type="domain" description="Glycosyltransferase 2-like" evidence="6">
    <location>
        <begin position="7"/>
        <end position="159"/>
    </location>
</feature>
<evidence type="ECO:0000256" key="2">
    <source>
        <dbReference type="ARBA" id="ARBA00022475"/>
    </source>
</evidence>
<evidence type="ECO:0000256" key="4">
    <source>
        <dbReference type="ARBA" id="ARBA00022679"/>
    </source>
</evidence>
<dbReference type="AlphaFoldDB" id="A0A2X3KW18"/>
<evidence type="ECO:0000256" key="3">
    <source>
        <dbReference type="ARBA" id="ARBA00022676"/>
    </source>
</evidence>
<dbReference type="Proteomes" id="UP000249818">
    <property type="component" value="Chromosome BARAN1"/>
</dbReference>
<keyword evidence="3" id="KW-0328">Glycosyltransferase</keyword>
<dbReference type="RefSeq" id="WP_122030981.1">
    <property type="nucleotide sequence ID" value="NZ_LS483254.1"/>
</dbReference>
<dbReference type="GO" id="GO:0005886">
    <property type="term" value="C:plasma membrane"/>
    <property type="evidence" value="ECO:0007669"/>
    <property type="project" value="UniProtKB-SubCell"/>
</dbReference>
<dbReference type="Pfam" id="PF00535">
    <property type="entry name" value="Glycos_transf_2"/>
    <property type="match status" value="1"/>
</dbReference>
<dbReference type="KEGG" id="bana:BARAN1_0754"/>
<gene>
    <name evidence="7" type="ORF">BARAN1_0754</name>
</gene>
<dbReference type="InterPro" id="IPR001173">
    <property type="entry name" value="Glyco_trans_2-like"/>
</dbReference>
<dbReference type="CDD" id="cd00761">
    <property type="entry name" value="Glyco_tranf_GTA_type"/>
    <property type="match status" value="1"/>
</dbReference>
<keyword evidence="8" id="KW-1185">Reference proteome</keyword>